<protein>
    <submittedName>
        <fullName evidence="3">Short chain dehydrogenase</fullName>
    </submittedName>
</protein>
<dbReference type="Pfam" id="PF00106">
    <property type="entry name" value="adh_short"/>
    <property type="match status" value="1"/>
</dbReference>
<evidence type="ECO:0000256" key="1">
    <source>
        <dbReference type="ARBA" id="ARBA00006484"/>
    </source>
</evidence>
<gene>
    <name evidence="3" type="ORF">phytr_12090</name>
</gene>
<dbReference type="EMBL" id="CP027845">
    <property type="protein sequence ID" value="AVP88134.1"/>
    <property type="molecule type" value="Genomic_DNA"/>
</dbReference>
<reference evidence="3 4" key="1">
    <citation type="submission" date="2018-03" db="EMBL/GenBank/DDBJ databases">
        <title>A gene transfer event suggests a long-term partnership between eustigmatophyte algae and a novel lineage of endosymbiotic bacteria.</title>
        <authorList>
            <person name="Yurchenko T."/>
            <person name="Sevcikova T."/>
            <person name="Pribyl P."/>
            <person name="El Karkouri K."/>
            <person name="Klimes V."/>
            <person name="Amaral R."/>
            <person name="Zbrankova V."/>
            <person name="Kim E."/>
            <person name="Raoult D."/>
            <person name="Santos L.M.A."/>
            <person name="Elias M."/>
        </authorList>
    </citation>
    <scope>NUCLEOTIDE SEQUENCE [LARGE SCALE GENOMIC DNA]</scope>
    <source>
        <strain evidence="3">CCALA 838</strain>
    </source>
</reference>
<dbReference type="PANTHER" id="PTHR43639">
    <property type="entry name" value="OXIDOREDUCTASE, SHORT-CHAIN DEHYDROGENASE/REDUCTASE FAMILY (AFU_ORTHOLOGUE AFUA_5G02870)"/>
    <property type="match status" value="1"/>
</dbReference>
<dbReference type="PANTHER" id="PTHR43639:SF1">
    <property type="entry name" value="SHORT-CHAIN DEHYDROGENASE_REDUCTASE FAMILY PROTEIN"/>
    <property type="match status" value="1"/>
</dbReference>
<dbReference type="AlphaFoldDB" id="A0A2P1PA30"/>
<comment type="similarity">
    <text evidence="1">Belongs to the short-chain dehydrogenases/reductases (SDR) family.</text>
</comment>
<accession>A0A2P1PA30</accession>
<dbReference type="Proteomes" id="UP000241762">
    <property type="component" value="Chromosome"/>
</dbReference>
<dbReference type="InterPro" id="IPR002347">
    <property type="entry name" value="SDR_fam"/>
</dbReference>
<dbReference type="GO" id="GO:0016491">
    <property type="term" value="F:oxidoreductase activity"/>
    <property type="evidence" value="ECO:0007669"/>
    <property type="project" value="UniProtKB-KW"/>
</dbReference>
<proteinExistence type="inferred from homology"/>
<keyword evidence="2" id="KW-0560">Oxidoreductase</keyword>
<name>A0A2P1PA30_9RICK</name>
<sequence>MDAKIMKAFITGCTSKLGAHIVEAFEARGIEVIGHYNNNKPSVLKDAFCADFTSQQSFEELLHKIERYLPIDILINNAAIFKADAIGDFSDENFFEHVKINALAPIKLTRFIASNQKENLRVVNILDAMLLRGTTAHFTYYLSKKTLEAASILIKRSFKNVKIKNLYLPKMTTKMKIDRLNQILCHLVKL</sequence>
<organism evidence="3 4">
    <name type="scientific">Candidatus Phycorickettsia trachydisci</name>
    <dbReference type="NCBI Taxonomy" id="2115978"/>
    <lineage>
        <taxon>Bacteria</taxon>
        <taxon>Pseudomonadati</taxon>
        <taxon>Pseudomonadota</taxon>
        <taxon>Alphaproteobacteria</taxon>
        <taxon>Rickettsiales</taxon>
        <taxon>Rickettsiaceae</taxon>
        <taxon>Candidatus Phycorickettsia</taxon>
    </lineage>
</organism>
<evidence type="ECO:0000313" key="3">
    <source>
        <dbReference type="EMBL" id="AVP88134.1"/>
    </source>
</evidence>
<dbReference type="SUPFAM" id="SSF51735">
    <property type="entry name" value="NAD(P)-binding Rossmann-fold domains"/>
    <property type="match status" value="1"/>
</dbReference>
<evidence type="ECO:0000313" key="4">
    <source>
        <dbReference type="Proteomes" id="UP000241762"/>
    </source>
</evidence>
<dbReference type="InterPro" id="IPR036291">
    <property type="entry name" value="NAD(P)-bd_dom_sf"/>
</dbReference>
<dbReference type="KEGG" id="ptc:phytr_12090"/>
<evidence type="ECO:0000256" key="2">
    <source>
        <dbReference type="ARBA" id="ARBA00023002"/>
    </source>
</evidence>
<keyword evidence="4" id="KW-1185">Reference proteome</keyword>
<dbReference type="Gene3D" id="3.40.50.720">
    <property type="entry name" value="NAD(P)-binding Rossmann-like Domain"/>
    <property type="match status" value="1"/>
</dbReference>